<accession>A0ABX7DEM8</accession>
<sequence length="50" mass="5646">MIHADRFPLRRRVLALRVAAATGVLPWQFQLTLQSWPSQSSTLPKMPASN</sequence>
<organism evidence="1 2">
    <name type="scientific">Corynebacterium striatum</name>
    <dbReference type="NCBI Taxonomy" id="43770"/>
    <lineage>
        <taxon>Bacteria</taxon>
        <taxon>Bacillati</taxon>
        <taxon>Actinomycetota</taxon>
        <taxon>Actinomycetes</taxon>
        <taxon>Mycobacteriales</taxon>
        <taxon>Corynebacteriaceae</taxon>
        <taxon>Corynebacterium</taxon>
    </lineage>
</organism>
<protein>
    <submittedName>
        <fullName evidence="1">Uncharacterized protein</fullName>
    </submittedName>
</protein>
<gene>
    <name evidence="1" type="ORF">I6I72_11795</name>
</gene>
<name>A0ABX7DEM8_CORST</name>
<proteinExistence type="predicted"/>
<evidence type="ECO:0000313" key="1">
    <source>
        <dbReference type="EMBL" id="QQU76733.1"/>
    </source>
</evidence>
<dbReference type="GeneID" id="72412679"/>
<dbReference type="EMBL" id="CP068158">
    <property type="protein sequence ID" value="QQU76733.1"/>
    <property type="molecule type" value="Genomic_DNA"/>
</dbReference>
<reference evidence="1 2" key="1">
    <citation type="submission" date="2021-01" db="EMBL/GenBank/DDBJ databases">
        <title>FDA dAtabase for Regulatory Grade micrObial Sequences (FDA-ARGOS): Supporting development and validation of Infectious Disease Dx tests.</title>
        <authorList>
            <person name="Sproer C."/>
            <person name="Gronow S."/>
            <person name="Severitt S."/>
            <person name="Schroder I."/>
            <person name="Tallon L."/>
            <person name="Sadzewicz L."/>
            <person name="Zhao X."/>
            <person name="Boylan J."/>
            <person name="Ott S."/>
            <person name="Bowen H."/>
            <person name="Vavikolanu K."/>
            <person name="Mehta A."/>
            <person name="Aluvathingal J."/>
            <person name="Nadendla S."/>
            <person name="Lowell S."/>
            <person name="Myers T."/>
            <person name="Yan Y."/>
            <person name="Sichtig H."/>
        </authorList>
    </citation>
    <scope>NUCLEOTIDE SEQUENCE [LARGE SCALE GENOMIC DNA]</scope>
    <source>
        <strain evidence="1 2">FDAARGOS_1115</strain>
    </source>
</reference>
<dbReference type="RefSeq" id="WP_157801682.1">
    <property type="nucleotide sequence ID" value="NZ_CAACYF010000005.1"/>
</dbReference>
<evidence type="ECO:0000313" key="2">
    <source>
        <dbReference type="Proteomes" id="UP000595757"/>
    </source>
</evidence>
<dbReference type="Proteomes" id="UP000595757">
    <property type="component" value="Chromosome"/>
</dbReference>
<keyword evidence="2" id="KW-1185">Reference proteome</keyword>